<evidence type="ECO:0000256" key="5">
    <source>
        <dbReference type="ARBA" id="ARBA00022801"/>
    </source>
</evidence>
<dbReference type="PANTHER" id="PTHR43390">
    <property type="entry name" value="SIGNAL PEPTIDASE I"/>
    <property type="match status" value="1"/>
</dbReference>
<evidence type="ECO:0000259" key="8">
    <source>
        <dbReference type="Pfam" id="PF10502"/>
    </source>
</evidence>
<feature type="active site" evidence="6">
    <location>
        <position position="87"/>
    </location>
</feature>
<comment type="similarity">
    <text evidence="3 7">Belongs to the peptidase S26 family.</text>
</comment>
<dbReference type="GO" id="GO:0004252">
    <property type="term" value="F:serine-type endopeptidase activity"/>
    <property type="evidence" value="ECO:0007669"/>
    <property type="project" value="InterPro"/>
</dbReference>
<dbReference type="GO" id="GO:0009003">
    <property type="term" value="F:signal peptidase activity"/>
    <property type="evidence" value="ECO:0007669"/>
    <property type="project" value="UniProtKB-EC"/>
</dbReference>
<dbReference type="InterPro" id="IPR000223">
    <property type="entry name" value="Pept_S26A_signal_pept_1"/>
</dbReference>
<dbReference type="EMBL" id="QXWK01000015">
    <property type="protein sequence ID" value="NBH61768.1"/>
    <property type="molecule type" value="Genomic_DNA"/>
</dbReference>
<dbReference type="NCBIfam" id="TIGR02227">
    <property type="entry name" value="sigpep_I_bact"/>
    <property type="match status" value="1"/>
</dbReference>
<comment type="catalytic activity">
    <reaction evidence="1 7">
        <text>Cleavage of hydrophobic, N-terminal signal or leader sequences from secreted and periplasmic proteins.</text>
        <dbReference type="EC" id="3.4.21.89"/>
    </reaction>
</comment>
<protein>
    <recommendedName>
        <fullName evidence="4 7">Signal peptidase I</fullName>
        <ecNumber evidence="4 7">3.4.21.89</ecNumber>
    </recommendedName>
</protein>
<proteinExistence type="inferred from homology"/>
<dbReference type="Pfam" id="PF10502">
    <property type="entry name" value="Peptidase_S26"/>
    <property type="match status" value="1"/>
</dbReference>
<dbReference type="Proteomes" id="UP000446866">
    <property type="component" value="Unassembled WGS sequence"/>
</dbReference>
<organism evidence="9 10">
    <name type="scientific">Anaerotruncus colihominis</name>
    <dbReference type="NCBI Taxonomy" id="169435"/>
    <lineage>
        <taxon>Bacteria</taxon>
        <taxon>Bacillati</taxon>
        <taxon>Bacillota</taxon>
        <taxon>Clostridia</taxon>
        <taxon>Eubacteriales</taxon>
        <taxon>Oscillospiraceae</taxon>
        <taxon>Anaerotruncus</taxon>
    </lineage>
</organism>
<keyword evidence="10" id="KW-1185">Reference proteome</keyword>
<comment type="caution">
    <text evidence="9">The sequence shown here is derived from an EMBL/GenBank/DDBJ whole genome shotgun (WGS) entry which is preliminary data.</text>
</comment>
<dbReference type="GO" id="GO:0005886">
    <property type="term" value="C:plasma membrane"/>
    <property type="evidence" value="ECO:0007669"/>
    <property type="project" value="UniProtKB-SubCell"/>
</dbReference>
<dbReference type="PROSITE" id="PS00760">
    <property type="entry name" value="SPASE_I_2"/>
    <property type="match status" value="1"/>
</dbReference>
<dbReference type="InterPro" id="IPR019533">
    <property type="entry name" value="Peptidase_S26"/>
</dbReference>
<keyword evidence="7" id="KW-0645">Protease</keyword>
<evidence type="ECO:0000256" key="4">
    <source>
        <dbReference type="ARBA" id="ARBA00013208"/>
    </source>
</evidence>
<accession>A0A845QP11</accession>
<keyword evidence="7" id="KW-0472">Membrane</keyword>
<evidence type="ECO:0000313" key="10">
    <source>
        <dbReference type="Proteomes" id="UP000446866"/>
    </source>
</evidence>
<feature type="active site" evidence="6">
    <location>
        <position position="39"/>
    </location>
</feature>
<feature type="transmembrane region" description="Helical" evidence="7">
    <location>
        <begin position="12"/>
        <end position="30"/>
    </location>
</feature>
<dbReference type="PANTHER" id="PTHR43390:SF1">
    <property type="entry name" value="CHLOROPLAST PROCESSING PEPTIDASE"/>
    <property type="match status" value="1"/>
</dbReference>
<dbReference type="PROSITE" id="PS00761">
    <property type="entry name" value="SPASE_I_3"/>
    <property type="match status" value="1"/>
</dbReference>
<comment type="subcellular location">
    <subcellularLocation>
        <location evidence="2">Cell membrane</location>
        <topology evidence="2">Single-pass type II membrane protein</topology>
    </subcellularLocation>
    <subcellularLocation>
        <location evidence="7">Membrane</location>
        <topology evidence="7">Single-pass type II membrane protein</topology>
    </subcellularLocation>
</comment>
<keyword evidence="5 7" id="KW-0378">Hydrolase</keyword>
<dbReference type="InterPro" id="IPR019757">
    <property type="entry name" value="Pept_S26A_signal_pept_1_Lys-AS"/>
</dbReference>
<dbReference type="EC" id="3.4.21.89" evidence="4 7"/>
<evidence type="ECO:0000256" key="6">
    <source>
        <dbReference type="PIRSR" id="PIRSR600223-1"/>
    </source>
</evidence>
<keyword evidence="7" id="KW-1133">Transmembrane helix</keyword>
<dbReference type="InterPro" id="IPR036286">
    <property type="entry name" value="LexA/Signal_pep-like_sf"/>
</dbReference>
<evidence type="ECO:0000313" key="9">
    <source>
        <dbReference type="EMBL" id="NBH61768.1"/>
    </source>
</evidence>
<reference evidence="9 10" key="1">
    <citation type="submission" date="2018-08" db="EMBL/GenBank/DDBJ databases">
        <title>Murine metabolic-syndrome-specific gut microbial biobank.</title>
        <authorList>
            <person name="Liu C."/>
        </authorList>
    </citation>
    <scope>NUCLEOTIDE SEQUENCE [LARGE SCALE GENOMIC DNA]</scope>
    <source>
        <strain evidence="9 10">28</strain>
    </source>
</reference>
<keyword evidence="7" id="KW-0812">Transmembrane</keyword>
<name>A0A845QP11_9FIRM</name>
<dbReference type="AlphaFoldDB" id="A0A845QP11"/>
<evidence type="ECO:0000256" key="7">
    <source>
        <dbReference type="RuleBase" id="RU362042"/>
    </source>
</evidence>
<dbReference type="SUPFAM" id="SSF51306">
    <property type="entry name" value="LexA/Signal peptidase"/>
    <property type="match status" value="1"/>
</dbReference>
<dbReference type="InterPro" id="IPR019758">
    <property type="entry name" value="Pept_S26A_signal_pept_1_CS"/>
</dbReference>
<evidence type="ECO:0000256" key="1">
    <source>
        <dbReference type="ARBA" id="ARBA00000677"/>
    </source>
</evidence>
<dbReference type="GO" id="GO:0006465">
    <property type="term" value="P:signal peptide processing"/>
    <property type="evidence" value="ECO:0007669"/>
    <property type="project" value="InterPro"/>
</dbReference>
<gene>
    <name evidence="9" type="primary">lepB</name>
    <name evidence="9" type="ORF">D0435_08900</name>
</gene>
<sequence>MNRGESQNMKEWIKDILFAVVIAVIVIQFVKPTIVKQSSMEPNFYEDDYLFVSKQSYTLFGEPQRGDVVVVHSSLVQENGEEKMLIKRIIGLPGETIDIIDGEVYINDKKLEEDYLKEDFTSGEVKRLVIPEGKIFCMGDNRRVSIDSRDEDVGCIEIDDVIGKVVLRVYPFSEFGIIQNPYDK</sequence>
<evidence type="ECO:0000256" key="3">
    <source>
        <dbReference type="ARBA" id="ARBA00009370"/>
    </source>
</evidence>
<evidence type="ECO:0000256" key="2">
    <source>
        <dbReference type="ARBA" id="ARBA00004401"/>
    </source>
</evidence>
<feature type="domain" description="Peptidase S26" evidence="8">
    <location>
        <begin position="10"/>
        <end position="170"/>
    </location>
</feature>
<dbReference type="Gene3D" id="2.10.109.10">
    <property type="entry name" value="Umud Fragment, subunit A"/>
    <property type="match status" value="1"/>
</dbReference>
<dbReference type="CDD" id="cd06530">
    <property type="entry name" value="S26_SPase_I"/>
    <property type="match status" value="1"/>
</dbReference>
<dbReference type="PRINTS" id="PR00727">
    <property type="entry name" value="LEADERPTASE"/>
</dbReference>